<dbReference type="AlphaFoldDB" id="A0A0L0JTM2"/>
<reference evidence="3" key="1">
    <citation type="submission" date="2014-07" db="EMBL/GenBank/DDBJ databases">
        <title>Genome sequencing of plant-pathogenic Streptomyces species.</title>
        <authorList>
            <person name="Harrison J."/>
            <person name="Sapp M."/>
            <person name="Thwaites R."/>
            <person name="Studholme D.J."/>
        </authorList>
    </citation>
    <scope>NUCLEOTIDE SEQUENCE [LARGE SCALE GENOMIC DNA]</scope>
    <source>
        <strain evidence="3">NCPPB 4445</strain>
    </source>
</reference>
<gene>
    <name evidence="2" type="ORF">IQ63_32645</name>
</gene>
<sequence>MAGTIATRDSVVSTSHRIRSSVGAGRMTATSTAPSSSADWCSWKSSWTTVSGTFGRRCWKADSAEEVSSPAP</sequence>
<organism evidence="2 3">
    <name type="scientific">Streptomyces acidiscabies</name>
    <dbReference type="NCBI Taxonomy" id="42234"/>
    <lineage>
        <taxon>Bacteria</taxon>
        <taxon>Bacillati</taxon>
        <taxon>Actinomycetota</taxon>
        <taxon>Actinomycetes</taxon>
        <taxon>Kitasatosporales</taxon>
        <taxon>Streptomycetaceae</taxon>
        <taxon>Streptomyces</taxon>
    </lineage>
</organism>
<dbReference type="Proteomes" id="UP000037151">
    <property type="component" value="Unassembled WGS sequence"/>
</dbReference>
<accession>A0A0L0JTM2</accession>
<dbReference type="EMBL" id="JPPY01000184">
    <property type="protein sequence ID" value="KND28800.1"/>
    <property type="molecule type" value="Genomic_DNA"/>
</dbReference>
<protein>
    <submittedName>
        <fullName evidence="2">Uncharacterized protein</fullName>
    </submittedName>
</protein>
<feature type="compositionally biased region" description="Low complexity" evidence="1">
    <location>
        <begin position="28"/>
        <end position="37"/>
    </location>
</feature>
<evidence type="ECO:0000313" key="2">
    <source>
        <dbReference type="EMBL" id="KND28800.1"/>
    </source>
</evidence>
<name>A0A0L0JTM2_9ACTN</name>
<evidence type="ECO:0000256" key="1">
    <source>
        <dbReference type="SAM" id="MobiDB-lite"/>
    </source>
</evidence>
<feature type="region of interest" description="Disordered" evidence="1">
    <location>
        <begin position="1"/>
        <end position="37"/>
    </location>
</feature>
<evidence type="ECO:0000313" key="3">
    <source>
        <dbReference type="Proteomes" id="UP000037151"/>
    </source>
</evidence>
<comment type="caution">
    <text evidence="2">The sequence shown here is derived from an EMBL/GenBank/DDBJ whole genome shotgun (WGS) entry which is preliminary data.</text>
</comment>
<proteinExistence type="predicted"/>